<evidence type="ECO:0000313" key="1">
    <source>
        <dbReference type="EMBL" id="EAY09277.1"/>
    </source>
</evidence>
<name>A2EDL2_TRIV3</name>
<dbReference type="EMBL" id="DS113361">
    <property type="protein sequence ID" value="EAY09277.1"/>
    <property type="molecule type" value="Genomic_DNA"/>
</dbReference>
<dbReference type="InParanoid" id="A2EDL2"/>
<dbReference type="VEuPathDB" id="TrichDB:TVAGG3_0906090"/>
<accession>A2EDL2</accession>
<dbReference type="VEuPathDB" id="TrichDB:TVAG_133350"/>
<evidence type="ECO:0000313" key="2">
    <source>
        <dbReference type="Proteomes" id="UP000001542"/>
    </source>
</evidence>
<dbReference type="Proteomes" id="UP000001542">
    <property type="component" value="Unassembled WGS sequence"/>
</dbReference>
<proteinExistence type="predicted"/>
<dbReference type="AlphaFoldDB" id="A2EDL2"/>
<organism evidence="1 2">
    <name type="scientific">Trichomonas vaginalis (strain ATCC PRA-98 / G3)</name>
    <dbReference type="NCBI Taxonomy" id="412133"/>
    <lineage>
        <taxon>Eukaryota</taxon>
        <taxon>Metamonada</taxon>
        <taxon>Parabasalia</taxon>
        <taxon>Trichomonadida</taxon>
        <taxon>Trichomonadidae</taxon>
        <taxon>Trichomonas</taxon>
    </lineage>
</organism>
<protein>
    <submittedName>
        <fullName evidence="1">Uncharacterized protein</fullName>
    </submittedName>
</protein>
<keyword evidence="2" id="KW-1185">Reference proteome</keyword>
<sequence length="73" mass="8570">MAIAYVYIKAKTQEPSDSDVLEMSEDEIQSAAEINIENPLYMTTQSLSDDIFAQYFQNKEEDNKFYKDQKYIE</sequence>
<dbReference type="KEGG" id="tva:4767193"/>
<dbReference type="RefSeq" id="XP_001321500.1">
    <property type="nucleotide sequence ID" value="XM_001321465.1"/>
</dbReference>
<reference evidence="1" key="1">
    <citation type="submission" date="2006-10" db="EMBL/GenBank/DDBJ databases">
        <authorList>
            <person name="Amadeo P."/>
            <person name="Zhao Q."/>
            <person name="Wortman J."/>
            <person name="Fraser-Liggett C."/>
            <person name="Carlton J."/>
        </authorList>
    </citation>
    <scope>NUCLEOTIDE SEQUENCE</scope>
    <source>
        <strain evidence="1">G3</strain>
    </source>
</reference>
<reference evidence="1" key="2">
    <citation type="journal article" date="2007" name="Science">
        <title>Draft genome sequence of the sexually transmitted pathogen Trichomonas vaginalis.</title>
        <authorList>
            <person name="Carlton J.M."/>
            <person name="Hirt R.P."/>
            <person name="Silva J.C."/>
            <person name="Delcher A.L."/>
            <person name="Schatz M."/>
            <person name="Zhao Q."/>
            <person name="Wortman J.R."/>
            <person name="Bidwell S.L."/>
            <person name="Alsmark U.C.M."/>
            <person name="Besteiro S."/>
            <person name="Sicheritz-Ponten T."/>
            <person name="Noel C.J."/>
            <person name="Dacks J.B."/>
            <person name="Foster P.G."/>
            <person name="Simillion C."/>
            <person name="Van de Peer Y."/>
            <person name="Miranda-Saavedra D."/>
            <person name="Barton G.J."/>
            <person name="Westrop G.D."/>
            <person name="Mueller S."/>
            <person name="Dessi D."/>
            <person name="Fiori P.L."/>
            <person name="Ren Q."/>
            <person name="Paulsen I."/>
            <person name="Zhang H."/>
            <person name="Bastida-Corcuera F.D."/>
            <person name="Simoes-Barbosa A."/>
            <person name="Brown M.T."/>
            <person name="Hayes R.D."/>
            <person name="Mukherjee M."/>
            <person name="Okumura C.Y."/>
            <person name="Schneider R."/>
            <person name="Smith A.J."/>
            <person name="Vanacova S."/>
            <person name="Villalvazo M."/>
            <person name="Haas B.J."/>
            <person name="Pertea M."/>
            <person name="Feldblyum T.V."/>
            <person name="Utterback T.R."/>
            <person name="Shu C.L."/>
            <person name="Osoegawa K."/>
            <person name="de Jong P.J."/>
            <person name="Hrdy I."/>
            <person name="Horvathova L."/>
            <person name="Zubacova Z."/>
            <person name="Dolezal P."/>
            <person name="Malik S.B."/>
            <person name="Logsdon J.M. Jr."/>
            <person name="Henze K."/>
            <person name="Gupta A."/>
            <person name="Wang C.C."/>
            <person name="Dunne R.L."/>
            <person name="Upcroft J.A."/>
            <person name="Upcroft P."/>
            <person name="White O."/>
            <person name="Salzberg S.L."/>
            <person name="Tang P."/>
            <person name="Chiu C.-H."/>
            <person name="Lee Y.-S."/>
            <person name="Embley T.M."/>
            <person name="Coombs G.H."/>
            <person name="Mottram J.C."/>
            <person name="Tachezy J."/>
            <person name="Fraser-Liggett C.M."/>
            <person name="Johnson P.J."/>
        </authorList>
    </citation>
    <scope>NUCLEOTIDE SEQUENCE [LARGE SCALE GENOMIC DNA]</scope>
    <source>
        <strain evidence="1">G3</strain>
    </source>
</reference>
<gene>
    <name evidence="1" type="ORF">TVAG_133350</name>
</gene>